<dbReference type="EMBL" id="PETL01000367">
    <property type="protein sequence ID" value="PIV63391.1"/>
    <property type="molecule type" value="Genomic_DNA"/>
</dbReference>
<evidence type="ECO:0000313" key="3">
    <source>
        <dbReference type="Proteomes" id="UP000228886"/>
    </source>
</evidence>
<dbReference type="GO" id="GO:0043024">
    <property type="term" value="F:ribosomal small subunit binding"/>
    <property type="evidence" value="ECO:0007669"/>
    <property type="project" value="TreeGrafter"/>
</dbReference>
<dbReference type="InterPro" id="IPR003489">
    <property type="entry name" value="RHF/RaiA"/>
</dbReference>
<evidence type="ECO:0000313" key="2">
    <source>
        <dbReference type="EMBL" id="PIV63391.1"/>
    </source>
</evidence>
<dbReference type="Proteomes" id="UP000228886">
    <property type="component" value="Unassembled WGS sequence"/>
</dbReference>
<gene>
    <name evidence="2" type="primary">raiA</name>
    <name evidence="2" type="ORF">COS11_07655</name>
</gene>
<organism evidence="2 3">
    <name type="scientific">bacterium (Candidatus Ratteibacteria) CG01_land_8_20_14_3_00_40_19</name>
    <dbReference type="NCBI Taxonomy" id="2014290"/>
    <lineage>
        <taxon>Bacteria</taxon>
        <taxon>Candidatus Ratteibacteria</taxon>
    </lineage>
</organism>
<dbReference type="CDD" id="cd00552">
    <property type="entry name" value="RaiA"/>
    <property type="match status" value="1"/>
</dbReference>
<dbReference type="NCBIfam" id="TIGR00741">
    <property type="entry name" value="yfiA"/>
    <property type="match status" value="1"/>
</dbReference>
<sequence>MLSSFRVFAVIFVIYCMEFRIRYAGMELTPSISDYVEKKLQREEKYLAPSSTAEINLSVEGYRQTAEIIIHSGRKTIVAEETSEKIYHSIDQVLDKLEKQLSRRKKRRDKKR</sequence>
<dbReference type="InterPro" id="IPR050574">
    <property type="entry name" value="HPF/YfiA_ribosome-assoc"/>
</dbReference>
<reference evidence="3" key="1">
    <citation type="submission" date="2017-09" db="EMBL/GenBank/DDBJ databases">
        <title>Depth-based differentiation of microbial function through sediment-hosted aquifers and enrichment of novel symbionts in the deep terrestrial subsurface.</title>
        <authorList>
            <person name="Probst A.J."/>
            <person name="Ladd B."/>
            <person name="Jarett J.K."/>
            <person name="Geller-Mcgrath D.E."/>
            <person name="Sieber C.M.K."/>
            <person name="Emerson J.B."/>
            <person name="Anantharaman K."/>
            <person name="Thomas B.C."/>
            <person name="Malmstrom R."/>
            <person name="Stieglmeier M."/>
            <person name="Klingl A."/>
            <person name="Woyke T."/>
            <person name="Ryan C.M."/>
            <person name="Banfield J.F."/>
        </authorList>
    </citation>
    <scope>NUCLEOTIDE SEQUENCE [LARGE SCALE GENOMIC DNA]</scope>
</reference>
<dbReference type="GO" id="GO:0045900">
    <property type="term" value="P:negative regulation of translational elongation"/>
    <property type="evidence" value="ECO:0007669"/>
    <property type="project" value="TreeGrafter"/>
</dbReference>
<accession>A0A2M7E6S1</accession>
<keyword evidence="1" id="KW-0810">Translation regulation</keyword>
<proteinExistence type="predicted"/>
<dbReference type="InterPro" id="IPR036567">
    <property type="entry name" value="RHF-like"/>
</dbReference>
<dbReference type="SUPFAM" id="SSF69754">
    <property type="entry name" value="Ribosome binding protein Y (YfiA homologue)"/>
    <property type="match status" value="1"/>
</dbReference>
<dbReference type="AlphaFoldDB" id="A0A2M7E6S1"/>
<dbReference type="GO" id="GO:0022627">
    <property type="term" value="C:cytosolic small ribosomal subunit"/>
    <property type="evidence" value="ECO:0007669"/>
    <property type="project" value="TreeGrafter"/>
</dbReference>
<name>A0A2M7E6S1_9BACT</name>
<dbReference type="PANTHER" id="PTHR33231">
    <property type="entry name" value="30S RIBOSOMAL PROTEIN"/>
    <property type="match status" value="1"/>
</dbReference>
<protein>
    <submittedName>
        <fullName evidence="2">Ribosomal subunit interface protein</fullName>
    </submittedName>
</protein>
<dbReference type="Gene3D" id="3.30.160.100">
    <property type="entry name" value="Ribosome hibernation promotion factor-like"/>
    <property type="match status" value="1"/>
</dbReference>
<dbReference type="PANTHER" id="PTHR33231:SF1">
    <property type="entry name" value="30S RIBOSOMAL PROTEIN"/>
    <property type="match status" value="1"/>
</dbReference>
<dbReference type="Pfam" id="PF02482">
    <property type="entry name" value="Ribosomal_S30AE"/>
    <property type="match status" value="1"/>
</dbReference>
<comment type="caution">
    <text evidence="2">The sequence shown here is derived from an EMBL/GenBank/DDBJ whole genome shotgun (WGS) entry which is preliminary data.</text>
</comment>
<evidence type="ECO:0000256" key="1">
    <source>
        <dbReference type="ARBA" id="ARBA00022845"/>
    </source>
</evidence>